<dbReference type="STRING" id="1227454.C446_01438"/>
<keyword evidence="2" id="KW-1185">Reference proteome</keyword>
<gene>
    <name evidence="1" type="ORF">C446_01438</name>
</gene>
<reference evidence="1 2" key="1">
    <citation type="journal article" date="2014" name="PLoS Genet.">
        <title>Phylogenetically driven sequencing of extremely halophilic archaea reveals strategies for static and dynamic osmo-response.</title>
        <authorList>
            <person name="Becker E.A."/>
            <person name="Seitzer P.M."/>
            <person name="Tritt A."/>
            <person name="Larsen D."/>
            <person name="Krusor M."/>
            <person name="Yao A.I."/>
            <person name="Wu D."/>
            <person name="Madern D."/>
            <person name="Eisen J.A."/>
            <person name="Darling A.E."/>
            <person name="Facciotti M.T."/>
        </authorList>
    </citation>
    <scope>NUCLEOTIDE SEQUENCE [LARGE SCALE GENOMIC DNA]</scope>
    <source>
        <strain evidence="1 2">JCM 10879</strain>
    </source>
</reference>
<dbReference type="AlphaFoldDB" id="M0MLG8"/>
<dbReference type="RefSeq" id="WP_006671260.1">
    <property type="nucleotide sequence ID" value="NZ_AOMA01000009.1"/>
</dbReference>
<organism evidence="1 2">
    <name type="scientific">Halobiforma nitratireducens JCM 10879</name>
    <dbReference type="NCBI Taxonomy" id="1227454"/>
    <lineage>
        <taxon>Archaea</taxon>
        <taxon>Methanobacteriati</taxon>
        <taxon>Methanobacteriota</taxon>
        <taxon>Stenosarchaea group</taxon>
        <taxon>Halobacteria</taxon>
        <taxon>Halobacteriales</taxon>
        <taxon>Natrialbaceae</taxon>
        <taxon>Halobiforma</taxon>
    </lineage>
</organism>
<evidence type="ECO:0000313" key="1">
    <source>
        <dbReference type="EMBL" id="EMA46491.1"/>
    </source>
</evidence>
<evidence type="ECO:0000313" key="2">
    <source>
        <dbReference type="Proteomes" id="UP000011607"/>
    </source>
</evidence>
<protein>
    <submittedName>
        <fullName evidence="1">Uncharacterized protein</fullName>
    </submittedName>
</protein>
<name>M0MLG8_9EURY</name>
<dbReference type="EMBL" id="AOMA01000009">
    <property type="protein sequence ID" value="EMA46491.1"/>
    <property type="molecule type" value="Genomic_DNA"/>
</dbReference>
<sequence length="63" mass="7396">MSDNKNKIEVEEETMKLFREIAEAEDNSCNKQLLKMMVVYTTNNLISKTEKLQELLTEEVQET</sequence>
<accession>M0MLG8</accession>
<proteinExistence type="predicted"/>
<dbReference type="Proteomes" id="UP000011607">
    <property type="component" value="Unassembled WGS sequence"/>
</dbReference>
<comment type="caution">
    <text evidence="1">The sequence shown here is derived from an EMBL/GenBank/DDBJ whole genome shotgun (WGS) entry which is preliminary data.</text>
</comment>